<dbReference type="Gene3D" id="1.20.58.60">
    <property type="match status" value="1"/>
</dbReference>
<comment type="caution">
    <text evidence="1">The sequence shown here is derived from an EMBL/GenBank/DDBJ whole genome shotgun (WGS) entry which is preliminary data.</text>
</comment>
<keyword evidence="2" id="KW-1185">Reference proteome</keyword>
<evidence type="ECO:0000313" key="1">
    <source>
        <dbReference type="EMBL" id="RZF34099.1"/>
    </source>
</evidence>
<organism evidence="1 2">
    <name type="scientific">Laodelphax striatellus</name>
    <name type="common">Small brown planthopper</name>
    <name type="synonym">Delphax striatella</name>
    <dbReference type="NCBI Taxonomy" id="195883"/>
    <lineage>
        <taxon>Eukaryota</taxon>
        <taxon>Metazoa</taxon>
        <taxon>Ecdysozoa</taxon>
        <taxon>Arthropoda</taxon>
        <taxon>Hexapoda</taxon>
        <taxon>Insecta</taxon>
        <taxon>Pterygota</taxon>
        <taxon>Neoptera</taxon>
        <taxon>Paraneoptera</taxon>
        <taxon>Hemiptera</taxon>
        <taxon>Auchenorrhyncha</taxon>
        <taxon>Fulgoroidea</taxon>
        <taxon>Delphacidae</taxon>
        <taxon>Criomorphinae</taxon>
        <taxon>Laodelphax</taxon>
    </lineage>
</organism>
<dbReference type="InParanoid" id="A0A482WKR4"/>
<dbReference type="Proteomes" id="UP000291343">
    <property type="component" value="Unassembled WGS sequence"/>
</dbReference>
<sequence length="68" mass="7722">MFSGNQSRFLLELSGHQEGVGAVLEEGARMLSEGGLSKEEEDEVRVQMKLLNSRWEALRIKAMEKQAW</sequence>
<name>A0A482WKR4_LAOST</name>
<dbReference type="OrthoDB" id="18740at2759"/>
<dbReference type="AlphaFoldDB" id="A0A482WKR4"/>
<proteinExistence type="predicted"/>
<gene>
    <name evidence="1" type="ORF">LSTR_LSTR015749</name>
</gene>
<evidence type="ECO:0000313" key="2">
    <source>
        <dbReference type="Proteomes" id="UP000291343"/>
    </source>
</evidence>
<reference evidence="1 2" key="1">
    <citation type="journal article" date="2017" name="Gigascience">
        <title>Genome sequence of the small brown planthopper, Laodelphax striatellus.</title>
        <authorList>
            <person name="Zhu J."/>
            <person name="Jiang F."/>
            <person name="Wang X."/>
            <person name="Yang P."/>
            <person name="Bao Y."/>
            <person name="Zhao W."/>
            <person name="Wang W."/>
            <person name="Lu H."/>
            <person name="Wang Q."/>
            <person name="Cui N."/>
            <person name="Li J."/>
            <person name="Chen X."/>
            <person name="Luo L."/>
            <person name="Yu J."/>
            <person name="Kang L."/>
            <person name="Cui F."/>
        </authorList>
    </citation>
    <scope>NUCLEOTIDE SEQUENCE [LARGE SCALE GENOMIC DNA]</scope>
    <source>
        <strain evidence="1">Lst14</strain>
    </source>
</reference>
<dbReference type="SMR" id="A0A482WKR4"/>
<dbReference type="EMBL" id="QKKF02032615">
    <property type="protein sequence ID" value="RZF34099.1"/>
    <property type="molecule type" value="Genomic_DNA"/>
</dbReference>
<dbReference type="SUPFAM" id="SSF46966">
    <property type="entry name" value="Spectrin repeat"/>
    <property type="match status" value="1"/>
</dbReference>
<accession>A0A482WKR4</accession>
<protein>
    <submittedName>
        <fullName evidence="1">Uncharacterized protein</fullName>
    </submittedName>
</protein>
<dbReference type="STRING" id="195883.A0A482WKR4"/>